<dbReference type="GeneID" id="82149984"/>
<dbReference type="GO" id="GO:0004476">
    <property type="term" value="F:mannose-6-phosphate isomerase activity"/>
    <property type="evidence" value="ECO:0007669"/>
    <property type="project" value="InterPro"/>
</dbReference>
<dbReference type="CDD" id="cd07010">
    <property type="entry name" value="cupin_PMI_type_I_N_bac"/>
    <property type="match status" value="1"/>
</dbReference>
<feature type="binding site" evidence="5">
    <location>
        <position position="121"/>
    </location>
    <ligand>
        <name>Zn(2+)</name>
        <dbReference type="ChEBI" id="CHEBI:29105"/>
    </ligand>
</feature>
<evidence type="ECO:0000256" key="6">
    <source>
        <dbReference type="PIRSR" id="PIRSR036894-2"/>
    </source>
</evidence>
<feature type="binding site" evidence="5">
    <location>
        <position position="104"/>
    </location>
    <ligand>
        <name>Zn(2+)</name>
        <dbReference type="ChEBI" id="CHEBI:29105"/>
    </ligand>
</feature>
<feature type="binding site" evidence="5">
    <location>
        <position position="179"/>
    </location>
    <ligand>
        <name>Zn(2+)</name>
        <dbReference type="ChEBI" id="CHEBI:29105"/>
    </ligand>
</feature>
<evidence type="ECO:0000259" key="8">
    <source>
        <dbReference type="Pfam" id="PF21621"/>
    </source>
</evidence>
<dbReference type="Gene3D" id="2.60.120.10">
    <property type="entry name" value="Jelly Rolls"/>
    <property type="match status" value="2"/>
</dbReference>
<evidence type="ECO:0000259" key="7">
    <source>
        <dbReference type="Pfam" id="PF20511"/>
    </source>
</evidence>
<dbReference type="InterPro" id="IPR014628">
    <property type="entry name" value="Man6P_isomerase_Firm_short"/>
</dbReference>
<dbReference type="Pfam" id="PF21621">
    <property type="entry name" value="MPI_cupin_dom"/>
    <property type="match status" value="1"/>
</dbReference>
<keyword evidence="10" id="KW-1185">Reference proteome</keyword>
<dbReference type="InterPro" id="IPR011051">
    <property type="entry name" value="RmlC_Cupin_sf"/>
</dbReference>
<name>A0A4Z0V6D7_9BACT</name>
<dbReference type="GO" id="GO:0005975">
    <property type="term" value="P:carbohydrate metabolic process"/>
    <property type="evidence" value="ECO:0007669"/>
    <property type="project" value="InterPro"/>
</dbReference>
<gene>
    <name evidence="9" type="ORF">EZ315_09300</name>
</gene>
<comment type="caution">
    <text evidence="9">The sequence shown here is derived from an EMBL/GenBank/DDBJ whole genome shotgun (WGS) entry which is preliminary data.</text>
</comment>
<dbReference type="Proteomes" id="UP000297635">
    <property type="component" value="Unassembled WGS sequence"/>
</dbReference>
<dbReference type="PANTHER" id="PTHR42742:SF3">
    <property type="entry name" value="FRUCTOKINASE"/>
    <property type="match status" value="1"/>
</dbReference>
<evidence type="ECO:0000313" key="10">
    <source>
        <dbReference type="Proteomes" id="UP000297635"/>
    </source>
</evidence>
<evidence type="ECO:0000256" key="3">
    <source>
        <dbReference type="ARBA" id="ARBA00029741"/>
    </source>
</evidence>
<reference evidence="9 10" key="1">
    <citation type="submission" date="2019-02" db="EMBL/GenBank/DDBJ databases">
        <title>Isolation and identification of novel species under the genus Muribaculum.</title>
        <authorList>
            <person name="Miyake S."/>
            <person name="Ding Y."/>
            <person name="Low A."/>
            <person name="Soh M."/>
            <person name="Seedorf H."/>
        </authorList>
    </citation>
    <scope>NUCLEOTIDE SEQUENCE [LARGE SCALE GENOMIC DNA]</scope>
    <source>
        <strain evidence="9 10">TLL-A3</strain>
    </source>
</reference>
<evidence type="ECO:0000313" key="9">
    <source>
        <dbReference type="EMBL" id="TGG40846.1"/>
    </source>
</evidence>
<evidence type="ECO:0000256" key="1">
    <source>
        <dbReference type="ARBA" id="ARBA00022723"/>
    </source>
</evidence>
<dbReference type="EMBL" id="SJSA01000001">
    <property type="protein sequence ID" value="TGG40846.1"/>
    <property type="molecule type" value="Genomic_DNA"/>
</dbReference>
<feature type="domain" description="Phosphomannose isomerase type I catalytic" evidence="7">
    <location>
        <begin position="9"/>
        <end position="115"/>
    </location>
</feature>
<evidence type="ECO:0000256" key="5">
    <source>
        <dbReference type="PIRSR" id="PIRSR036894-1"/>
    </source>
</evidence>
<organism evidence="9 10">
    <name type="scientific">Duncaniella freteri</name>
    <dbReference type="NCBI Taxonomy" id="2530391"/>
    <lineage>
        <taxon>Bacteria</taxon>
        <taxon>Pseudomonadati</taxon>
        <taxon>Bacteroidota</taxon>
        <taxon>Bacteroidia</taxon>
        <taxon>Bacteroidales</taxon>
        <taxon>Muribaculaceae</taxon>
        <taxon>Duncaniella</taxon>
    </lineage>
</organism>
<feature type="domain" description="Mannose-6-phosphate isomerase cupin" evidence="8">
    <location>
        <begin position="248"/>
        <end position="323"/>
    </location>
</feature>
<dbReference type="GO" id="GO:0008270">
    <property type="term" value="F:zinc ion binding"/>
    <property type="evidence" value="ECO:0007669"/>
    <property type="project" value="InterPro"/>
</dbReference>
<dbReference type="PIRSF" id="PIRSF036894">
    <property type="entry name" value="PMI_Firm_short"/>
    <property type="match status" value="1"/>
</dbReference>
<proteinExistence type="predicted"/>
<dbReference type="InterPro" id="IPR014710">
    <property type="entry name" value="RmlC-like_jellyroll"/>
</dbReference>
<evidence type="ECO:0000256" key="2">
    <source>
        <dbReference type="ARBA" id="ARBA00022833"/>
    </source>
</evidence>
<feature type="active site" evidence="6">
    <location>
        <position position="199"/>
    </location>
</feature>
<dbReference type="InterPro" id="IPR051804">
    <property type="entry name" value="Carb_Metab_Reg_Kinase/Isom"/>
</dbReference>
<dbReference type="PANTHER" id="PTHR42742">
    <property type="entry name" value="TRANSCRIPTIONAL REPRESSOR MPRA"/>
    <property type="match status" value="1"/>
</dbReference>
<sequence>MATFPILMFEPRFKSVIWGGKRIAEFKGLPSQGDNIGESWELSGVPGNESVVSEGLFKGKNLHELLVEHSREIMGERLTERFGDEFPLLVKLIDSADDLSVQVHPDDELAGKRHNCPGKTEMWISIAPEDGAYLYSGLNRVLTPDEYRRRIADNTITECLGKYYPEKDDVFFLPAGRVHSIGKGNFVLEIQETSDITYRIYDYDRRDAQGNPRQLHIEESVDAVDFNDIEGAAPTKIPHGENVQHIIADCAHFTVSSIEVKDQYVLDLEDRDSFTIIVAIDGYAPLIDSDGTVTMLPEGSTALIPASMPGVTIRGNCKVITAYIK</sequence>
<keyword evidence="1 5" id="KW-0479">Metal-binding</keyword>
<accession>A0A4Z0V6D7</accession>
<dbReference type="Pfam" id="PF20511">
    <property type="entry name" value="PMI_typeI_cat"/>
    <property type="match status" value="1"/>
</dbReference>
<keyword evidence="9" id="KW-0413">Isomerase</keyword>
<dbReference type="InterPro" id="IPR049071">
    <property type="entry name" value="MPI_cupin_dom"/>
</dbReference>
<keyword evidence="2 5" id="KW-0862">Zinc</keyword>
<evidence type="ECO:0000256" key="4">
    <source>
        <dbReference type="ARBA" id="ARBA00030762"/>
    </source>
</evidence>
<dbReference type="RefSeq" id="WP_135471805.1">
    <property type="nucleotide sequence ID" value="NZ_CASGTF010000032.1"/>
</dbReference>
<dbReference type="AlphaFoldDB" id="A0A4Z0V6D7"/>
<dbReference type="SUPFAM" id="SSF51182">
    <property type="entry name" value="RmlC-like cupins"/>
    <property type="match status" value="1"/>
</dbReference>
<comment type="cofactor">
    <cofactor evidence="5">
        <name>Zn(2+)</name>
        <dbReference type="ChEBI" id="CHEBI:29105"/>
    </cofactor>
    <text evidence="5">Binds 1 zinc ion per subunit.</text>
</comment>
<protein>
    <recommendedName>
        <fullName evidence="3">Phosphohexomutase</fullName>
    </recommendedName>
    <alternativeName>
        <fullName evidence="4">Phosphomannose isomerase</fullName>
    </alternativeName>
</protein>
<dbReference type="InterPro" id="IPR046457">
    <property type="entry name" value="PMI_typeI_cat"/>
</dbReference>